<evidence type="ECO:0000259" key="1">
    <source>
        <dbReference type="PROSITE" id="PS50943"/>
    </source>
</evidence>
<comment type="caution">
    <text evidence="2">The sequence shown here is derived from an EMBL/GenBank/DDBJ whole genome shotgun (WGS) entry which is preliminary data.</text>
</comment>
<evidence type="ECO:0000313" key="3">
    <source>
        <dbReference type="Proteomes" id="UP000812270"/>
    </source>
</evidence>
<name>A0A9E2W3Y9_9BACT</name>
<accession>A0A9E2W3Y9</accession>
<dbReference type="EMBL" id="JAHSPG010000004">
    <property type="protein sequence ID" value="MBV4357334.1"/>
    <property type="molecule type" value="Genomic_DNA"/>
</dbReference>
<dbReference type="InterPro" id="IPR001387">
    <property type="entry name" value="Cro/C1-type_HTH"/>
</dbReference>
<dbReference type="AlphaFoldDB" id="A0A9E2W3Y9"/>
<gene>
    <name evidence="2" type="ORF">KTO63_09265</name>
</gene>
<dbReference type="Pfam" id="PF12844">
    <property type="entry name" value="HTH_19"/>
    <property type="match status" value="1"/>
</dbReference>
<dbReference type="Proteomes" id="UP000812270">
    <property type="component" value="Unassembled WGS sequence"/>
</dbReference>
<proteinExistence type="predicted"/>
<dbReference type="CDD" id="cd00093">
    <property type="entry name" value="HTH_XRE"/>
    <property type="match status" value="1"/>
</dbReference>
<protein>
    <submittedName>
        <fullName evidence="2">Helix-turn-helix domain-containing protein</fullName>
    </submittedName>
</protein>
<organism evidence="2 3">
    <name type="scientific">Pinibacter aurantiacus</name>
    <dbReference type="NCBI Taxonomy" id="2851599"/>
    <lineage>
        <taxon>Bacteria</taxon>
        <taxon>Pseudomonadati</taxon>
        <taxon>Bacteroidota</taxon>
        <taxon>Chitinophagia</taxon>
        <taxon>Chitinophagales</taxon>
        <taxon>Chitinophagaceae</taxon>
        <taxon>Pinibacter</taxon>
    </lineage>
</organism>
<sequence length="77" mass="9083">MIEITPIEKFVIDKVKEMRLERNISQANLARHLDVSEGFIGNIENPNYRDKYNIKHLNELAKIFKCSPRDFLPEKPL</sequence>
<reference evidence="2" key="1">
    <citation type="submission" date="2021-06" db="EMBL/GenBank/DDBJ databases">
        <authorList>
            <person name="Huq M.A."/>
        </authorList>
    </citation>
    <scope>NUCLEOTIDE SEQUENCE</scope>
    <source>
        <strain evidence="2">MAH-26</strain>
    </source>
</reference>
<dbReference type="SMART" id="SM00530">
    <property type="entry name" value="HTH_XRE"/>
    <property type="match status" value="1"/>
</dbReference>
<keyword evidence="3" id="KW-1185">Reference proteome</keyword>
<evidence type="ECO:0000313" key="2">
    <source>
        <dbReference type="EMBL" id="MBV4357334.1"/>
    </source>
</evidence>
<feature type="domain" description="HTH cro/C1-type" evidence="1">
    <location>
        <begin position="15"/>
        <end position="71"/>
    </location>
</feature>
<dbReference type="PROSITE" id="PS50943">
    <property type="entry name" value="HTH_CROC1"/>
    <property type="match status" value="1"/>
</dbReference>